<reference evidence="3" key="1">
    <citation type="journal article" date="2023" name="DNA Res.">
        <title>Chromosome-level genome assembly of Phrynocephalus forsythii using third-generation DNA sequencing and Hi-C analysis.</title>
        <authorList>
            <person name="Qi Y."/>
            <person name="Zhao W."/>
            <person name="Zhao Y."/>
            <person name="Niu C."/>
            <person name="Cao S."/>
            <person name="Zhang Y."/>
        </authorList>
    </citation>
    <scope>NUCLEOTIDE SEQUENCE</scope>
    <source>
        <tissue evidence="3">Muscle</tissue>
    </source>
</reference>
<sequence length="295" mass="33059">MEPRREGSKLRLKRKRQEEENGQEREALRSSPAWFRKQDLSSAERRWATLLMAVEPALDCSRLDKMADLPPFLPKSFAPANPRPSPEHFNVGTTPFEWVPFPPYSRENIPGKGSRSHEKETVDLVASENNEEGSSKARVLEKMSLAATYGQTVEGSTMQQSVRHSTKLEEEERMERDGSIQRQDSSGPSASMAAQSHAKRMDFQRLDDGPATQGKQDKKEEALDEDALRPSGLPAQGPLPANFAEPEKAENSSEGFPNLDQCPMCQMPFTGTWSRLDLDSHLAQCLSESTEDVVW</sequence>
<protein>
    <recommendedName>
        <fullName evidence="2">UBZ2-type domain-containing protein</fullName>
    </recommendedName>
</protein>
<dbReference type="Pfam" id="PF15750">
    <property type="entry name" value="UBZ_FAAP20"/>
    <property type="match status" value="1"/>
</dbReference>
<evidence type="ECO:0000256" key="1">
    <source>
        <dbReference type="SAM" id="MobiDB-lite"/>
    </source>
</evidence>
<dbReference type="AlphaFoldDB" id="A0A9Q0XAU7"/>
<proteinExistence type="predicted"/>
<dbReference type="Pfam" id="PF15751">
    <property type="entry name" value="FANCA_interact"/>
    <property type="match status" value="1"/>
</dbReference>
<feature type="region of interest" description="Disordered" evidence="1">
    <location>
        <begin position="109"/>
        <end position="262"/>
    </location>
</feature>
<comment type="caution">
    <text evidence="3">The sequence shown here is derived from an EMBL/GenBank/DDBJ whole genome shotgun (WGS) entry which is preliminary data.</text>
</comment>
<dbReference type="PANTHER" id="PTHR37862:SF1">
    <property type="entry name" value="FANCONI ANEMIA CORE COMPLEX-ASSOCIATED PROTEIN 20"/>
    <property type="match status" value="1"/>
</dbReference>
<dbReference type="PROSITE" id="PS51906">
    <property type="entry name" value="ZF_UBZ2"/>
    <property type="match status" value="1"/>
</dbReference>
<dbReference type="Proteomes" id="UP001142489">
    <property type="component" value="Unassembled WGS sequence"/>
</dbReference>
<keyword evidence="4" id="KW-1185">Reference proteome</keyword>
<dbReference type="OrthoDB" id="10063431at2759"/>
<feature type="domain" description="UBZ2-type" evidence="2">
    <location>
        <begin position="259"/>
        <end position="295"/>
    </location>
</feature>
<dbReference type="GO" id="GO:0043130">
    <property type="term" value="F:ubiquitin binding"/>
    <property type="evidence" value="ECO:0007669"/>
    <property type="project" value="InterPro"/>
</dbReference>
<dbReference type="GO" id="GO:0043240">
    <property type="term" value="C:Fanconi anaemia nuclear complex"/>
    <property type="evidence" value="ECO:0007669"/>
    <property type="project" value="TreeGrafter"/>
</dbReference>
<dbReference type="PANTHER" id="PTHR37862">
    <property type="entry name" value="FANCONI ANEMIA CORE COMPLEX-ASSOCIATED PROTEIN 20"/>
    <property type="match status" value="1"/>
</dbReference>
<dbReference type="InterPro" id="IPR031491">
    <property type="entry name" value="FANCA_interact"/>
</dbReference>
<dbReference type="InterPro" id="IPR052689">
    <property type="entry name" value="FA_core_complex_assoc"/>
</dbReference>
<dbReference type="EMBL" id="JAPFRF010000020">
    <property type="protein sequence ID" value="KAJ7306438.1"/>
    <property type="molecule type" value="Genomic_DNA"/>
</dbReference>
<name>A0A9Q0XAU7_9SAUR</name>
<dbReference type="InterPro" id="IPR031490">
    <property type="entry name" value="UBZ2_FAAP20"/>
</dbReference>
<evidence type="ECO:0000313" key="4">
    <source>
        <dbReference type="Proteomes" id="UP001142489"/>
    </source>
</evidence>
<feature type="compositionally biased region" description="Basic and acidic residues" evidence="1">
    <location>
        <begin position="16"/>
        <end position="28"/>
    </location>
</feature>
<feature type="compositionally biased region" description="Basic and acidic residues" evidence="1">
    <location>
        <begin position="166"/>
        <end position="179"/>
    </location>
</feature>
<evidence type="ECO:0000313" key="3">
    <source>
        <dbReference type="EMBL" id="KAJ7306438.1"/>
    </source>
</evidence>
<feature type="region of interest" description="Disordered" evidence="1">
    <location>
        <begin position="1"/>
        <end position="38"/>
    </location>
</feature>
<gene>
    <name evidence="3" type="ORF">JRQ81_009790</name>
</gene>
<feature type="compositionally biased region" description="Basic and acidic residues" evidence="1">
    <location>
        <begin position="199"/>
        <end position="208"/>
    </location>
</feature>
<organism evidence="3 4">
    <name type="scientific">Phrynocephalus forsythii</name>
    <dbReference type="NCBI Taxonomy" id="171643"/>
    <lineage>
        <taxon>Eukaryota</taxon>
        <taxon>Metazoa</taxon>
        <taxon>Chordata</taxon>
        <taxon>Craniata</taxon>
        <taxon>Vertebrata</taxon>
        <taxon>Euteleostomi</taxon>
        <taxon>Lepidosauria</taxon>
        <taxon>Squamata</taxon>
        <taxon>Bifurcata</taxon>
        <taxon>Unidentata</taxon>
        <taxon>Episquamata</taxon>
        <taxon>Toxicofera</taxon>
        <taxon>Iguania</taxon>
        <taxon>Acrodonta</taxon>
        <taxon>Agamidae</taxon>
        <taxon>Agaminae</taxon>
        <taxon>Phrynocephalus</taxon>
    </lineage>
</organism>
<evidence type="ECO:0000259" key="2">
    <source>
        <dbReference type="PROSITE" id="PS51906"/>
    </source>
</evidence>
<feature type="compositionally biased region" description="Polar residues" evidence="1">
    <location>
        <begin position="149"/>
        <end position="163"/>
    </location>
</feature>
<accession>A0A9Q0XAU7</accession>
<feature type="compositionally biased region" description="Polar residues" evidence="1">
    <location>
        <begin position="180"/>
        <end position="194"/>
    </location>
</feature>